<evidence type="ECO:0008006" key="4">
    <source>
        <dbReference type="Google" id="ProtNLM"/>
    </source>
</evidence>
<sequence>MDDFIVARAIHVLAVLMWIGGLAFVTTVVTPYVRHGRLPARRLAAFQEFERRFAPQARIWVLLAGASGFWMVHRASLWSRFADPHFWWMHAMVALWAIFIMMLFVIEPLFLHRHMEESTNPIADFDRLERMHRILLLLAVITLLGAVAGSHGLI</sequence>
<comment type="caution">
    <text evidence="2">The sequence shown here is derived from an EMBL/GenBank/DDBJ whole genome shotgun (WGS) entry which is preliminary data.</text>
</comment>
<feature type="transmembrane region" description="Helical" evidence="1">
    <location>
        <begin position="12"/>
        <end position="33"/>
    </location>
</feature>
<evidence type="ECO:0000313" key="2">
    <source>
        <dbReference type="EMBL" id="MBT2187173.1"/>
    </source>
</evidence>
<keyword evidence="1" id="KW-0472">Membrane</keyword>
<dbReference type="RefSeq" id="WP_214622913.1">
    <property type="nucleotide sequence ID" value="NZ_JAHGAW010000005.1"/>
</dbReference>
<dbReference type="Proteomes" id="UP001138757">
    <property type="component" value="Unassembled WGS sequence"/>
</dbReference>
<keyword evidence="1" id="KW-0812">Transmembrane</keyword>
<dbReference type="AlphaFoldDB" id="A0A9X1DCH8"/>
<accession>A0A9X1DCH8</accession>
<feature type="transmembrane region" description="Helical" evidence="1">
    <location>
        <begin position="53"/>
        <end position="73"/>
    </location>
</feature>
<gene>
    <name evidence="2" type="ORF">KK488_09480</name>
</gene>
<protein>
    <recommendedName>
        <fullName evidence="4">Copper resistance protein D domain-containing protein</fullName>
    </recommendedName>
</protein>
<reference evidence="2" key="1">
    <citation type="submission" date="2021-05" db="EMBL/GenBank/DDBJ databases">
        <title>Genome of Sphingobium sp. strain.</title>
        <authorList>
            <person name="Fan R."/>
        </authorList>
    </citation>
    <scope>NUCLEOTIDE SEQUENCE</scope>
    <source>
        <strain evidence="2">H33</strain>
    </source>
</reference>
<organism evidence="2 3">
    <name type="scientific">Sphingobium nicotianae</name>
    <dbReference type="NCBI Taxonomy" id="2782607"/>
    <lineage>
        <taxon>Bacteria</taxon>
        <taxon>Pseudomonadati</taxon>
        <taxon>Pseudomonadota</taxon>
        <taxon>Alphaproteobacteria</taxon>
        <taxon>Sphingomonadales</taxon>
        <taxon>Sphingomonadaceae</taxon>
        <taxon>Sphingobium</taxon>
    </lineage>
</organism>
<keyword evidence="1" id="KW-1133">Transmembrane helix</keyword>
<feature type="transmembrane region" description="Helical" evidence="1">
    <location>
        <begin position="85"/>
        <end position="106"/>
    </location>
</feature>
<keyword evidence="3" id="KW-1185">Reference proteome</keyword>
<dbReference type="EMBL" id="JAHGAW010000005">
    <property type="protein sequence ID" value="MBT2187173.1"/>
    <property type="molecule type" value="Genomic_DNA"/>
</dbReference>
<name>A0A9X1DCH8_9SPHN</name>
<feature type="transmembrane region" description="Helical" evidence="1">
    <location>
        <begin position="134"/>
        <end position="153"/>
    </location>
</feature>
<evidence type="ECO:0000256" key="1">
    <source>
        <dbReference type="SAM" id="Phobius"/>
    </source>
</evidence>
<evidence type="ECO:0000313" key="3">
    <source>
        <dbReference type="Proteomes" id="UP001138757"/>
    </source>
</evidence>
<proteinExistence type="predicted"/>